<feature type="compositionally biased region" description="Pro residues" evidence="18">
    <location>
        <begin position="136"/>
        <end position="147"/>
    </location>
</feature>
<comment type="catalytic activity">
    <reaction evidence="16">
        <text>ergosterol + UDP-alpha-D-glucose = ergosteryl 3-beta-D-glucoside + UDP + H(+)</text>
        <dbReference type="Rhea" id="RHEA:61836"/>
        <dbReference type="ChEBI" id="CHEBI:15378"/>
        <dbReference type="ChEBI" id="CHEBI:16933"/>
        <dbReference type="ChEBI" id="CHEBI:52973"/>
        <dbReference type="ChEBI" id="CHEBI:58223"/>
        <dbReference type="ChEBI" id="CHEBI:58885"/>
    </reaction>
    <physiologicalReaction direction="left-to-right" evidence="16">
        <dbReference type="Rhea" id="RHEA:61837"/>
    </physiologicalReaction>
</comment>
<dbReference type="SMART" id="SM00568">
    <property type="entry name" value="GRAM"/>
    <property type="match status" value="2"/>
</dbReference>
<dbReference type="SUPFAM" id="SSF50729">
    <property type="entry name" value="PH domain-like"/>
    <property type="match status" value="1"/>
</dbReference>
<dbReference type="SMART" id="SM00233">
    <property type="entry name" value="PH"/>
    <property type="match status" value="1"/>
</dbReference>
<comment type="subcellular location">
    <subcellularLocation>
        <location evidence="2">Cytoplasm</location>
    </subcellularLocation>
    <subcellularLocation>
        <location evidence="1">Membrane</location>
        <topology evidence="1">Peripheral membrane protein</topology>
    </subcellularLocation>
</comment>
<dbReference type="InterPro" id="IPR048065">
    <property type="entry name" value="ATG26_PH_GRAM2"/>
</dbReference>
<evidence type="ECO:0000256" key="12">
    <source>
        <dbReference type="ARBA" id="ARBA00023136"/>
    </source>
</evidence>
<evidence type="ECO:0000256" key="1">
    <source>
        <dbReference type="ARBA" id="ARBA00004170"/>
    </source>
</evidence>
<dbReference type="InterPro" id="IPR004276">
    <property type="entry name" value="GlycoTrans_28_N"/>
</dbReference>
<evidence type="ECO:0000256" key="17">
    <source>
        <dbReference type="ARBA" id="ARBA00049453"/>
    </source>
</evidence>
<evidence type="ECO:0000256" key="11">
    <source>
        <dbReference type="ARBA" id="ARBA00023011"/>
    </source>
</evidence>
<evidence type="ECO:0000256" key="5">
    <source>
        <dbReference type="ARBA" id="ARBA00017894"/>
    </source>
</evidence>
<feature type="compositionally biased region" description="Low complexity" evidence="18">
    <location>
        <begin position="110"/>
        <end position="120"/>
    </location>
</feature>
<accession>A0A8H6YZR1</accession>
<evidence type="ECO:0000256" key="15">
    <source>
        <dbReference type="ARBA" id="ARBA00029843"/>
    </source>
</evidence>
<feature type="region of interest" description="Disordered" evidence="18">
    <location>
        <begin position="567"/>
        <end position="641"/>
    </location>
</feature>
<feature type="compositionally biased region" description="Low complexity" evidence="18">
    <location>
        <begin position="567"/>
        <end position="579"/>
    </location>
</feature>
<dbReference type="Pfam" id="PF03033">
    <property type="entry name" value="Glyco_transf_28"/>
    <property type="match status" value="1"/>
</dbReference>
<evidence type="ECO:0000313" key="21">
    <source>
        <dbReference type="Proteomes" id="UP000623467"/>
    </source>
</evidence>
<dbReference type="GO" id="GO:0005737">
    <property type="term" value="C:cytoplasm"/>
    <property type="evidence" value="ECO:0007669"/>
    <property type="project" value="UniProtKB-SubCell"/>
</dbReference>
<dbReference type="InterPro" id="IPR004182">
    <property type="entry name" value="GRAM"/>
</dbReference>
<dbReference type="InterPro" id="IPR001849">
    <property type="entry name" value="PH_domain"/>
</dbReference>
<comment type="similarity">
    <text evidence="3">Belongs to the glycosyltransferase 28 family.</text>
</comment>
<sequence length="1425" mass="157383">MAHIPPLISPLPPSSSVVTVDTSPESLGLAESKDGEPRSRVKRLSNTMEKTVNKLGRSLSGKSSSSPPGSPGKSGTHHKRVFSLTRRGKGKERAEDSSGNDKLSPPSAPSTPNASRPSSPMKIPQPADTTDDSPFITPPSPTLPPTRPSLSEFRGGSTLSPIDSDSDEEGKPADRLASSIHTIYRPLARSQRLNQSQPGQGPRRKALPQQYTPVSEEEPASDTTLGSEEEHDVEEDFEEPEATPRPPYAERPMPLHQRFQQQASENAKIPPSMMRSGSMATVRIQRRVRLAEKLKQVFELDGIEEVWAEMPCWLLRSVLLQGYMYLTNSYLCFFAHMPTREDQVLKSGSLNKKANRTKRWIKHWFVLKNDALSWYQSSSDPYFPHGIVDLRYAISCDAVNDKEFRVRTNQKTVVLSAPSVPSREEWVKAIRKVIFKAQNMGDSVKIAIPYSTILDVDKSTAMDFSETIEVKVFDKEEHFSVDSYFFAYFHDIASALDQIRDAVRAHRLQPEGSSSQMVMDTTAARASQSGSNLPDRTHSLPNPEHPKPSSFSISSFLRPFHETMSLGSRSSASTLSPTPESEGFTHISRRPNSFVPITSSPKSEISNPQDTTPSPLTPTPMNVQEHTYPPSPSVYRVDPDHPLISESSSGSAWSVGVPSWLRGPRRVFGGSSSDTSSTGPGAGAAPMGSPGSRVREVYSGSLGAPPPGSRTSGFGDLAFSVLETPDVAIDPEMTEKFRTVFAYDEKETLLGYFPGYIFRLLPVPGRLYVSTNYFCFKSTGPLTAKTRMTLPIRDLLAIEKTKATRFGHHGLIVIVKGHEELFFEFSAEDKRNAFVTLLERQMEDVRRRLAQGDMPVTPGKREALILEEFEPTTPSATAHDPAPANETMADSLPALMFTSASSTFLTFKPKRRLHFTFLTIGSRGDVQPYIALAKGLMLDGHKCRIATHGEFKDWIEAHGIEFGHVGGDPAELMRICIENGTFTVSFLKEGLQKFRGWLDDLLKQSWDACQGTDVLIESPSAMGGYHIAEALGIPYFRAFTMTWTRTRAYPHAFAVPERKMGGGYNYMTYVMFDQVFWRATAGQINRWRRNVLHLGSTSLDKMEPHKIPFLYNFSPQVVPPPLDWPEWIRVTGYWFLDDADVSAKKWTPPPDLISFIDGAHAEGKKVVYIGFGSILVSDPKTMTRCVIDAVLRSGVRAILSKGWSDRLHAKSGDPTEPEEPLPKEIYPIPSIPHDWLFRRIDAACHHGGAGTTGASLRAGIPTIIRPFFGDQFFWADRVEALGVGTGVRKLTVDTLTEALISATTDIKQIDRARLIGEGIRAEDGVATAIESIYRDMDYARSLIKRVVPDSDDDLDSEIDGEHSTIRRPVEQSGYSSSGSTPGGGGSEDWSVISEQDGRRSSSGGGCNVCITIIFVQAANPVGRYS</sequence>
<feature type="region of interest" description="Disordered" evidence="18">
    <location>
        <begin position="1"/>
        <end position="252"/>
    </location>
</feature>
<keyword evidence="7" id="KW-0444">Lipid biosynthesis</keyword>
<reference evidence="20" key="1">
    <citation type="submission" date="2020-05" db="EMBL/GenBank/DDBJ databases">
        <title>Mycena genomes resolve the evolution of fungal bioluminescence.</title>
        <authorList>
            <person name="Tsai I.J."/>
        </authorList>
    </citation>
    <scope>NUCLEOTIDE SEQUENCE</scope>
    <source>
        <strain evidence="20">160909Yilan</strain>
    </source>
</reference>
<keyword evidence="11" id="KW-0756">Sterol biosynthesis</keyword>
<dbReference type="GO" id="GO:0016020">
    <property type="term" value="C:membrane"/>
    <property type="evidence" value="ECO:0007669"/>
    <property type="project" value="UniProtKB-SubCell"/>
</dbReference>
<dbReference type="FunFam" id="3.40.50.2000:FF:000029">
    <property type="entry name" value="Sterol 3-beta-glucosyltransferase"/>
    <property type="match status" value="1"/>
</dbReference>
<keyword evidence="14" id="KW-0753">Steroid metabolism</keyword>
<feature type="compositionally biased region" description="Basic residues" evidence="18">
    <location>
        <begin position="75"/>
        <end position="90"/>
    </location>
</feature>
<dbReference type="Gene3D" id="3.40.50.2000">
    <property type="entry name" value="Glycogen Phosphorylase B"/>
    <property type="match status" value="2"/>
</dbReference>
<dbReference type="InterPro" id="IPR048066">
    <property type="entry name" value="ATG26_PH_GRAM1"/>
</dbReference>
<comment type="caution">
    <text evidence="20">The sequence shown here is derived from an EMBL/GenBank/DDBJ whole genome shotgun (WGS) entry which is preliminary data.</text>
</comment>
<feature type="compositionally biased region" description="Low complexity" evidence="18">
    <location>
        <begin position="54"/>
        <end position="74"/>
    </location>
</feature>
<dbReference type="FunFam" id="3.40.50.2000:FF:000009">
    <property type="entry name" value="Sterol 3-beta-glucosyltransferase UGT80A2"/>
    <property type="match status" value="1"/>
</dbReference>
<evidence type="ECO:0000256" key="18">
    <source>
        <dbReference type="SAM" id="MobiDB-lite"/>
    </source>
</evidence>
<dbReference type="GO" id="GO:0016126">
    <property type="term" value="P:sterol biosynthetic process"/>
    <property type="evidence" value="ECO:0007669"/>
    <property type="project" value="UniProtKB-KW"/>
</dbReference>
<dbReference type="InterPro" id="IPR010610">
    <property type="entry name" value="EryCIII-like_C"/>
</dbReference>
<evidence type="ECO:0000256" key="16">
    <source>
        <dbReference type="ARBA" id="ARBA00047886"/>
    </source>
</evidence>
<dbReference type="PANTHER" id="PTHR48050">
    <property type="entry name" value="STEROL 3-BETA-GLUCOSYLTRANSFERASE"/>
    <property type="match status" value="1"/>
</dbReference>
<keyword evidence="13" id="KW-1207">Sterol metabolism</keyword>
<keyword evidence="10" id="KW-0752">Steroid biosynthesis</keyword>
<dbReference type="GO" id="GO:0005975">
    <property type="term" value="P:carbohydrate metabolic process"/>
    <property type="evidence" value="ECO:0007669"/>
    <property type="project" value="InterPro"/>
</dbReference>
<feature type="compositionally biased region" description="Acidic residues" evidence="18">
    <location>
        <begin position="227"/>
        <end position="241"/>
    </location>
</feature>
<keyword evidence="10" id="KW-0443">Lipid metabolism</keyword>
<dbReference type="CDD" id="cd13216">
    <property type="entry name" value="PH-GRAM2_AGT26"/>
    <property type="match status" value="1"/>
</dbReference>
<gene>
    <name evidence="20" type="ORF">MSAN_00787000</name>
</gene>
<evidence type="ECO:0000256" key="4">
    <source>
        <dbReference type="ARBA" id="ARBA00012650"/>
    </source>
</evidence>
<evidence type="ECO:0000256" key="10">
    <source>
        <dbReference type="ARBA" id="ARBA00022955"/>
    </source>
</evidence>
<feature type="compositionally biased region" description="Low complexity" evidence="18">
    <location>
        <begin position="14"/>
        <end position="26"/>
    </location>
</feature>
<evidence type="ECO:0000256" key="6">
    <source>
        <dbReference type="ARBA" id="ARBA00022490"/>
    </source>
</evidence>
<name>A0A8H6YZR1_9AGAR</name>
<evidence type="ECO:0000256" key="14">
    <source>
        <dbReference type="ARBA" id="ARBA00023221"/>
    </source>
</evidence>
<feature type="domain" description="PH" evidence="19">
    <location>
        <begin position="343"/>
        <end position="435"/>
    </location>
</feature>
<dbReference type="InterPro" id="IPR002213">
    <property type="entry name" value="UDP_glucos_trans"/>
</dbReference>
<dbReference type="OrthoDB" id="10261837at2759"/>
<evidence type="ECO:0000256" key="3">
    <source>
        <dbReference type="ARBA" id="ARBA00006962"/>
    </source>
</evidence>
<dbReference type="GO" id="GO:0016906">
    <property type="term" value="F:sterol 3-beta-glucosyltransferase activity"/>
    <property type="evidence" value="ECO:0007669"/>
    <property type="project" value="UniProtKB-EC"/>
</dbReference>
<evidence type="ECO:0000256" key="8">
    <source>
        <dbReference type="ARBA" id="ARBA00022676"/>
    </source>
</evidence>
<dbReference type="PANTHER" id="PTHR48050:SF25">
    <property type="entry name" value="STEROL 3-BETA-GLUCOSYLTRANSFERASE"/>
    <property type="match status" value="1"/>
</dbReference>
<keyword evidence="12" id="KW-0472">Membrane</keyword>
<protein>
    <recommendedName>
        <fullName evidence="5">Sterol 3-beta-glucosyltransferase</fullName>
        <ecNumber evidence="4">2.4.1.173</ecNumber>
    </recommendedName>
    <alternativeName>
        <fullName evidence="15">Autophagy-related protein 26</fullName>
    </alternativeName>
</protein>
<dbReference type="PROSITE" id="PS50003">
    <property type="entry name" value="PH_DOMAIN"/>
    <property type="match status" value="1"/>
</dbReference>
<dbReference type="InterPro" id="IPR011993">
    <property type="entry name" value="PH-like_dom_sf"/>
</dbReference>
<dbReference type="CDD" id="cd03784">
    <property type="entry name" value="GT1_Gtf-like"/>
    <property type="match status" value="1"/>
</dbReference>
<dbReference type="Pfam" id="PF00169">
    <property type="entry name" value="PH"/>
    <property type="match status" value="1"/>
</dbReference>
<keyword evidence="21" id="KW-1185">Reference proteome</keyword>
<keyword evidence="6" id="KW-0963">Cytoplasm</keyword>
<feature type="compositionally biased region" description="Basic and acidic residues" evidence="18">
    <location>
        <begin position="1359"/>
        <end position="1369"/>
    </location>
</feature>
<evidence type="ECO:0000256" key="2">
    <source>
        <dbReference type="ARBA" id="ARBA00004496"/>
    </source>
</evidence>
<dbReference type="Gene3D" id="2.30.29.30">
    <property type="entry name" value="Pleckstrin-homology domain (PH domain)/Phosphotyrosine-binding domain (PTB)"/>
    <property type="match status" value="2"/>
</dbReference>
<dbReference type="Proteomes" id="UP000623467">
    <property type="component" value="Unassembled WGS sequence"/>
</dbReference>
<keyword evidence="9 20" id="KW-0808">Transferase</keyword>
<evidence type="ECO:0000256" key="7">
    <source>
        <dbReference type="ARBA" id="ARBA00022516"/>
    </source>
</evidence>
<dbReference type="SUPFAM" id="SSF53756">
    <property type="entry name" value="UDP-Glycosyltransferase/glycogen phosphorylase"/>
    <property type="match status" value="1"/>
</dbReference>
<dbReference type="InterPro" id="IPR050426">
    <property type="entry name" value="Glycosyltransferase_28"/>
</dbReference>
<evidence type="ECO:0000256" key="13">
    <source>
        <dbReference type="ARBA" id="ARBA00023166"/>
    </source>
</evidence>
<dbReference type="Pfam" id="PF02893">
    <property type="entry name" value="GRAM"/>
    <property type="match status" value="1"/>
</dbReference>
<evidence type="ECO:0000313" key="20">
    <source>
        <dbReference type="EMBL" id="KAF7367251.1"/>
    </source>
</evidence>
<feature type="compositionally biased region" description="Polar residues" evidence="18">
    <location>
        <begin position="511"/>
        <end position="534"/>
    </location>
</feature>
<comment type="catalytic activity">
    <reaction evidence="17">
        <text>a sterol + UDP-alpha-D-glucose = a sterol 3-beta-D-glucoside + UDP + H(+)</text>
        <dbReference type="Rhea" id="RHEA:22724"/>
        <dbReference type="ChEBI" id="CHEBI:15378"/>
        <dbReference type="ChEBI" id="CHEBI:15889"/>
        <dbReference type="ChEBI" id="CHEBI:37424"/>
        <dbReference type="ChEBI" id="CHEBI:58223"/>
        <dbReference type="ChEBI" id="CHEBI:58885"/>
        <dbReference type="EC" id="2.4.1.173"/>
    </reaction>
    <physiologicalReaction direction="left-to-right" evidence="17">
        <dbReference type="Rhea" id="RHEA:22725"/>
    </physiologicalReaction>
</comment>
<evidence type="ECO:0000256" key="9">
    <source>
        <dbReference type="ARBA" id="ARBA00022679"/>
    </source>
</evidence>
<feature type="compositionally biased region" description="Low complexity" evidence="18">
    <location>
        <begin position="669"/>
        <end position="692"/>
    </location>
</feature>
<evidence type="ECO:0000259" key="19">
    <source>
        <dbReference type="PROSITE" id="PS50003"/>
    </source>
</evidence>
<proteinExistence type="inferred from homology"/>
<feature type="region of interest" description="Disordered" evidence="18">
    <location>
        <begin position="1351"/>
        <end position="1403"/>
    </location>
</feature>
<organism evidence="20 21">
    <name type="scientific">Mycena sanguinolenta</name>
    <dbReference type="NCBI Taxonomy" id="230812"/>
    <lineage>
        <taxon>Eukaryota</taxon>
        <taxon>Fungi</taxon>
        <taxon>Dikarya</taxon>
        <taxon>Basidiomycota</taxon>
        <taxon>Agaricomycotina</taxon>
        <taxon>Agaricomycetes</taxon>
        <taxon>Agaricomycetidae</taxon>
        <taxon>Agaricales</taxon>
        <taxon>Marasmiineae</taxon>
        <taxon>Mycenaceae</taxon>
        <taxon>Mycena</taxon>
    </lineage>
</organism>
<dbReference type="Pfam" id="PF06722">
    <property type="entry name" value="EryCIII-like_C"/>
    <property type="match status" value="1"/>
</dbReference>
<dbReference type="EC" id="2.4.1.173" evidence="4"/>
<feature type="region of interest" description="Disordered" evidence="18">
    <location>
        <begin position="666"/>
        <end position="711"/>
    </location>
</feature>
<feature type="compositionally biased region" description="Polar residues" evidence="18">
    <location>
        <begin position="595"/>
        <end position="625"/>
    </location>
</feature>
<dbReference type="FunFam" id="2.30.29.30:FF:000391">
    <property type="entry name" value="Sterol 3-beta-glucosyltransferase"/>
    <property type="match status" value="1"/>
</dbReference>
<keyword evidence="8" id="KW-0328">Glycosyltransferase</keyword>
<dbReference type="EMBL" id="JACAZH010000005">
    <property type="protein sequence ID" value="KAF7367251.1"/>
    <property type="molecule type" value="Genomic_DNA"/>
</dbReference>
<feature type="region of interest" description="Disordered" evidence="18">
    <location>
        <begin position="508"/>
        <end position="553"/>
    </location>
</feature>
<dbReference type="CDD" id="cd13215">
    <property type="entry name" value="PH-GRAM1_AGT26"/>
    <property type="match status" value="1"/>
</dbReference>